<dbReference type="GO" id="GO:0005789">
    <property type="term" value="C:endoplasmic reticulum membrane"/>
    <property type="evidence" value="ECO:0007669"/>
    <property type="project" value="TreeGrafter"/>
</dbReference>
<evidence type="ECO:0000256" key="10">
    <source>
        <dbReference type="ARBA" id="ARBA00023004"/>
    </source>
</evidence>
<evidence type="ECO:0000256" key="7">
    <source>
        <dbReference type="ARBA" id="ARBA00022832"/>
    </source>
</evidence>
<dbReference type="InterPro" id="IPR001199">
    <property type="entry name" value="Cyt_B5-like_heme/steroid-bd"/>
</dbReference>
<keyword evidence="6" id="KW-0479">Metal-binding</keyword>
<evidence type="ECO:0000256" key="9">
    <source>
        <dbReference type="ARBA" id="ARBA00023002"/>
    </source>
</evidence>
<evidence type="ECO:0000256" key="1">
    <source>
        <dbReference type="ARBA" id="ARBA00004141"/>
    </source>
</evidence>
<dbReference type="GO" id="GO:0004768">
    <property type="term" value="F:stearoyl-CoA 9-desaturase activity"/>
    <property type="evidence" value="ECO:0007669"/>
    <property type="project" value="InterPro"/>
</dbReference>
<evidence type="ECO:0000256" key="6">
    <source>
        <dbReference type="ARBA" id="ARBA00022723"/>
    </source>
</evidence>
<dbReference type="Proteomes" id="UP001211065">
    <property type="component" value="Unassembled WGS sequence"/>
</dbReference>
<evidence type="ECO:0000256" key="2">
    <source>
        <dbReference type="ARBA" id="ARBA00009295"/>
    </source>
</evidence>
<dbReference type="PROSITE" id="PS00476">
    <property type="entry name" value="FATTY_ACID_DESATUR_1"/>
    <property type="match status" value="1"/>
</dbReference>
<keyword evidence="9" id="KW-0560">Oxidoreductase</keyword>
<dbReference type="GO" id="GO:0005506">
    <property type="term" value="F:iron ion binding"/>
    <property type="evidence" value="ECO:0007669"/>
    <property type="project" value="TreeGrafter"/>
</dbReference>
<comment type="subcellular location">
    <subcellularLocation>
        <location evidence="1">Membrane</location>
        <topology evidence="1">Multi-pass membrane protein</topology>
    </subcellularLocation>
</comment>
<dbReference type="InterPro" id="IPR001522">
    <property type="entry name" value="FADS-1_CS"/>
</dbReference>
<keyword evidence="5 14" id="KW-0812">Transmembrane</keyword>
<dbReference type="PANTHER" id="PTHR11351">
    <property type="entry name" value="ACYL-COA DESATURASE"/>
    <property type="match status" value="1"/>
</dbReference>
<keyword evidence="12 14" id="KW-0472">Membrane</keyword>
<evidence type="ECO:0000256" key="3">
    <source>
        <dbReference type="ARBA" id="ARBA00022516"/>
    </source>
</evidence>
<evidence type="ECO:0000256" key="11">
    <source>
        <dbReference type="ARBA" id="ARBA00023098"/>
    </source>
</evidence>
<dbReference type="InterPro" id="IPR018506">
    <property type="entry name" value="Cyt_B5_heme-BS"/>
</dbReference>
<evidence type="ECO:0000256" key="8">
    <source>
        <dbReference type="ARBA" id="ARBA00022989"/>
    </source>
</evidence>
<keyword evidence="11" id="KW-0443">Lipid metabolism</keyword>
<dbReference type="InterPro" id="IPR009160">
    <property type="entry name" value="Acyl-CoA_deSatase_haem/ster-bd"/>
</dbReference>
<evidence type="ECO:0000256" key="14">
    <source>
        <dbReference type="SAM" id="Phobius"/>
    </source>
</evidence>
<evidence type="ECO:0000313" key="17">
    <source>
        <dbReference type="Proteomes" id="UP001211065"/>
    </source>
</evidence>
<dbReference type="PRINTS" id="PR00075">
    <property type="entry name" value="FACDDSATRASE"/>
</dbReference>
<keyword evidence="3" id="KW-0444">Lipid biosynthesis</keyword>
<reference evidence="16" key="1">
    <citation type="submission" date="2020-05" db="EMBL/GenBank/DDBJ databases">
        <title>Phylogenomic resolution of chytrid fungi.</title>
        <authorList>
            <person name="Stajich J.E."/>
            <person name="Amses K."/>
            <person name="Simmons R."/>
            <person name="Seto K."/>
            <person name="Myers J."/>
            <person name="Bonds A."/>
            <person name="Quandt C.A."/>
            <person name="Barry K."/>
            <person name="Liu P."/>
            <person name="Grigoriev I."/>
            <person name="Longcore J.E."/>
            <person name="James T.Y."/>
        </authorList>
    </citation>
    <scope>NUCLEOTIDE SEQUENCE</scope>
    <source>
        <strain evidence="16">JEL0476</strain>
    </source>
</reference>
<keyword evidence="7" id="KW-0276">Fatty acid metabolism</keyword>
<dbReference type="Gene3D" id="3.10.120.10">
    <property type="entry name" value="Cytochrome b5-like heme/steroid binding domain"/>
    <property type="match status" value="1"/>
</dbReference>
<sequence>MLGITPIIALYALLNVELQRQTLIFSLIFYLFTGFGITGGYHRYWSHRTYDATIPFQFVLMLAGSGSIQGSIKWWSRDHRAHHRYTDTIKDPYSAHRGLFWAHIGWMLFKKDKKNNGKVDISDLNSDWIVNFQEKYYGIIAMFMSFGLPTILCGLLFNDYKGGFYYAGVVRQVLLHHSTFCVNSMAHYFGEHTFDDNRTPRDHFITALVTLGEGYHNFHHEFPSDYRNAIKFYQYDPTKWIIYFFSLFGATYNLNEFSANEIEKGRLQMQQKKIDIARSKLSWGIPLEKLKKITFEEFLREVKYEKKKLFIIDKVIYNVEKFLSEHPGGKGFLISSIGREVTTSFNGGVYNHSNAARNLMSHMRYAILDGDIPDTHRSVEE</sequence>
<feature type="domain" description="Cytochrome b5 heme-binding" evidence="15">
    <location>
        <begin position="290"/>
        <end position="369"/>
    </location>
</feature>
<dbReference type="Pfam" id="PF00173">
    <property type="entry name" value="Cyt-b5"/>
    <property type="match status" value="1"/>
</dbReference>
<accession>A0AAD5U0T5</accession>
<dbReference type="PROSITE" id="PS00191">
    <property type="entry name" value="CYTOCHROME_B5_1"/>
    <property type="match status" value="1"/>
</dbReference>
<protein>
    <recommendedName>
        <fullName evidence="15">Cytochrome b5 heme-binding domain-containing protein</fullName>
    </recommendedName>
</protein>
<comment type="similarity">
    <text evidence="2">Belongs to the fatty acid desaturase type 1 family.</text>
</comment>
<evidence type="ECO:0000256" key="13">
    <source>
        <dbReference type="ARBA" id="ARBA00023160"/>
    </source>
</evidence>
<dbReference type="InterPro" id="IPR015876">
    <property type="entry name" value="Acyl-CoA_DS"/>
</dbReference>
<dbReference type="PANTHER" id="PTHR11351:SF31">
    <property type="entry name" value="DESATURASE 1, ISOFORM A-RELATED"/>
    <property type="match status" value="1"/>
</dbReference>
<feature type="transmembrane region" description="Helical" evidence="14">
    <location>
        <begin position="54"/>
        <end position="72"/>
    </location>
</feature>
<feature type="transmembrane region" description="Helical" evidence="14">
    <location>
        <begin position="23"/>
        <end position="42"/>
    </location>
</feature>
<organism evidence="16 17">
    <name type="scientific">Clydaea vesicula</name>
    <dbReference type="NCBI Taxonomy" id="447962"/>
    <lineage>
        <taxon>Eukaryota</taxon>
        <taxon>Fungi</taxon>
        <taxon>Fungi incertae sedis</taxon>
        <taxon>Chytridiomycota</taxon>
        <taxon>Chytridiomycota incertae sedis</taxon>
        <taxon>Chytridiomycetes</taxon>
        <taxon>Lobulomycetales</taxon>
        <taxon>Lobulomycetaceae</taxon>
        <taxon>Clydaea</taxon>
    </lineage>
</organism>
<keyword evidence="8 14" id="KW-1133">Transmembrane helix</keyword>
<keyword evidence="4" id="KW-0349">Heme</keyword>
<dbReference type="GO" id="GO:0020037">
    <property type="term" value="F:heme binding"/>
    <property type="evidence" value="ECO:0007669"/>
    <property type="project" value="InterPro"/>
</dbReference>
<dbReference type="Pfam" id="PF00487">
    <property type="entry name" value="FA_desaturase"/>
    <property type="match status" value="1"/>
</dbReference>
<dbReference type="CDD" id="cd03505">
    <property type="entry name" value="Delta9-FADS-like"/>
    <property type="match status" value="1"/>
</dbReference>
<evidence type="ECO:0000256" key="5">
    <source>
        <dbReference type="ARBA" id="ARBA00022692"/>
    </source>
</evidence>
<dbReference type="InterPro" id="IPR036400">
    <property type="entry name" value="Cyt_B5-like_heme/steroid_sf"/>
</dbReference>
<keyword evidence="17" id="KW-1185">Reference proteome</keyword>
<evidence type="ECO:0000313" key="16">
    <source>
        <dbReference type="EMBL" id="KAJ3211964.1"/>
    </source>
</evidence>
<dbReference type="InterPro" id="IPR005804">
    <property type="entry name" value="FA_desaturase_dom"/>
</dbReference>
<gene>
    <name evidence="16" type="ORF">HK099_007875</name>
</gene>
<proteinExistence type="inferred from homology"/>
<dbReference type="PIRSF" id="PIRSF000345">
    <property type="entry name" value="OLE1"/>
    <property type="match status" value="1"/>
</dbReference>
<evidence type="ECO:0000256" key="4">
    <source>
        <dbReference type="ARBA" id="ARBA00022617"/>
    </source>
</evidence>
<keyword evidence="10" id="KW-0408">Iron</keyword>
<evidence type="ECO:0000256" key="12">
    <source>
        <dbReference type="ARBA" id="ARBA00023136"/>
    </source>
</evidence>
<dbReference type="SUPFAM" id="SSF55856">
    <property type="entry name" value="Cytochrome b5-like heme/steroid binding domain"/>
    <property type="match status" value="1"/>
</dbReference>
<dbReference type="PROSITE" id="PS50255">
    <property type="entry name" value="CYTOCHROME_B5_2"/>
    <property type="match status" value="1"/>
</dbReference>
<dbReference type="GO" id="GO:0006636">
    <property type="term" value="P:unsaturated fatty acid biosynthetic process"/>
    <property type="evidence" value="ECO:0007669"/>
    <property type="project" value="InterPro"/>
</dbReference>
<dbReference type="AlphaFoldDB" id="A0AAD5U0T5"/>
<dbReference type="SMART" id="SM01117">
    <property type="entry name" value="Cyt-b5"/>
    <property type="match status" value="1"/>
</dbReference>
<comment type="caution">
    <text evidence="16">The sequence shown here is derived from an EMBL/GenBank/DDBJ whole genome shotgun (WGS) entry which is preliminary data.</text>
</comment>
<feature type="transmembrane region" description="Helical" evidence="14">
    <location>
        <begin position="136"/>
        <end position="157"/>
    </location>
</feature>
<dbReference type="EMBL" id="JADGJW010000803">
    <property type="protein sequence ID" value="KAJ3211964.1"/>
    <property type="molecule type" value="Genomic_DNA"/>
</dbReference>
<keyword evidence="13" id="KW-0275">Fatty acid biosynthesis</keyword>
<name>A0AAD5U0T5_9FUNG</name>
<evidence type="ECO:0000259" key="15">
    <source>
        <dbReference type="PROSITE" id="PS50255"/>
    </source>
</evidence>